<dbReference type="SMART" id="SM00089">
    <property type="entry name" value="PKD"/>
    <property type="match status" value="2"/>
</dbReference>
<dbReference type="InterPro" id="IPR013783">
    <property type="entry name" value="Ig-like_fold"/>
</dbReference>
<dbReference type="Pfam" id="PF17164">
    <property type="entry name" value="DUF5122"/>
    <property type="match status" value="1"/>
</dbReference>
<name>A0A1G8IY72_9MICC</name>
<dbReference type="InterPro" id="IPR029865">
    <property type="entry name" value="KIAA0319-like"/>
</dbReference>
<dbReference type="OrthoDB" id="9802683at2"/>
<dbReference type="InterPro" id="IPR035986">
    <property type="entry name" value="PKD_dom_sf"/>
</dbReference>
<dbReference type="InterPro" id="IPR013431">
    <property type="entry name" value="Delta_60_rpt"/>
</dbReference>
<gene>
    <name evidence="2" type="ORF">SAMN05216555_101392</name>
</gene>
<dbReference type="GO" id="GO:0016020">
    <property type="term" value="C:membrane"/>
    <property type="evidence" value="ECO:0007669"/>
    <property type="project" value="TreeGrafter"/>
</dbReference>
<dbReference type="Pfam" id="PF18911">
    <property type="entry name" value="PKD_4"/>
    <property type="match status" value="2"/>
</dbReference>
<dbReference type="CDD" id="cd00146">
    <property type="entry name" value="PKD"/>
    <property type="match status" value="2"/>
</dbReference>
<keyword evidence="3" id="KW-1185">Reference proteome</keyword>
<dbReference type="EMBL" id="FNEI01000001">
    <property type="protein sequence ID" value="SDI23773.1"/>
    <property type="molecule type" value="Genomic_DNA"/>
</dbReference>
<dbReference type="PANTHER" id="PTHR46182:SF2">
    <property type="entry name" value="FI19480P1"/>
    <property type="match status" value="1"/>
</dbReference>
<dbReference type="InterPro" id="IPR000601">
    <property type="entry name" value="PKD_dom"/>
</dbReference>
<sequence>MTPAKRMFRRLIACLGLAALFGGILTAPALADSAPVNPNDPKTPVTVTADSLPTAQHDGVAWQAVTVGNTVYVAGRFNNARPYGAAAGTQLVARRNILAFDLATGVLKSNFAPNLNGQALSIAASPDGSRIYVGGDFTTVNGVQRLRIAALDPDDGSLISSFAPKVAASVRAIVASNSTVWFGGTFNAVGSVARNRLAAASASTGALLAWNPSADDSRVNALALSPTADRVVVGGAFTTLNGSNRPGYGLGMVNSMSGATLAIQVNDVVRNAGDQSAILSLSTDGTQFYGTGYIFGTGGNLEGAFAANWSDARIKWIEDCHGDSYSAFANNTAVYVAGHPHYCGNLGGFPETSPRTWHRAVSFSRAATGFLTRDIYGYPSFTGQPAPSMLNWFPDMDTGTASGQSQGPWYVTGNNSYVVMVGEFRNVNQSPQQGLSRFAVKEIAPNNQGPRVSGSAFVPTLSSPGAGQVRVQWQANWDRDNSNLTYTVLRNGNPVYSVSQLSTFWQRPTLVFNDSGLQGGTQNYRIRVEDPFGNTVTGDTRSITITGTTNDPPVASFTSSTSLLTVSVNASASSDPDGSISSYTWGWGDGSTSTGVTAQHTYAAAGTYTINLTVRDNSGATDVATRSVTVSDGANQPPSAVFAVTANQLSVTANASGSSDPDGTIASYAWNFGDGGTGSGVSVQHAYAASGTYTITLTVTDNDGATDVATQTVTVASDPGAALASDAFGRTVASGWGTADSGGTWTVGGTASFYSVSGGDGRMNLAASRGTSAYLGGVFSSGTDTTVTVALDRIGNGGGTFMGVIARKVGTAEYRGKIKVAADGAVTVQLTRLSGTTETTIGQFVTALSVTAGQQLQLRVQATGTSPTTLRAKAWRTGTAEPANWQLSTTDNTVAALQARGNVGLLAYLSGSATNAPVNVLFDDFAVQPL</sequence>
<dbReference type="SUPFAM" id="SSF49299">
    <property type="entry name" value="PKD domain"/>
    <property type="match status" value="2"/>
</dbReference>
<feature type="domain" description="PKD" evidence="1">
    <location>
        <begin position="649"/>
        <end position="722"/>
    </location>
</feature>
<dbReference type="SUPFAM" id="SSF63825">
    <property type="entry name" value="YWTD domain"/>
    <property type="match status" value="1"/>
</dbReference>
<dbReference type="STRING" id="1045773.SAMN05216555_101392"/>
<evidence type="ECO:0000313" key="3">
    <source>
        <dbReference type="Proteomes" id="UP000182130"/>
    </source>
</evidence>
<dbReference type="GO" id="GO:0031410">
    <property type="term" value="C:cytoplasmic vesicle"/>
    <property type="evidence" value="ECO:0007669"/>
    <property type="project" value="TreeGrafter"/>
</dbReference>
<dbReference type="Proteomes" id="UP000182130">
    <property type="component" value="Unassembled WGS sequence"/>
</dbReference>
<organism evidence="2 3">
    <name type="scientific">Arthrobacter cupressi</name>
    <dbReference type="NCBI Taxonomy" id="1045773"/>
    <lineage>
        <taxon>Bacteria</taxon>
        <taxon>Bacillati</taxon>
        <taxon>Actinomycetota</taxon>
        <taxon>Actinomycetes</taxon>
        <taxon>Micrococcales</taxon>
        <taxon>Micrococcaceae</taxon>
        <taxon>Arthrobacter</taxon>
    </lineage>
</organism>
<reference evidence="3" key="1">
    <citation type="submission" date="2016-10" db="EMBL/GenBank/DDBJ databases">
        <authorList>
            <person name="Varghese N."/>
            <person name="Submissions S."/>
        </authorList>
    </citation>
    <scope>NUCLEOTIDE SEQUENCE [LARGE SCALE GENOMIC DNA]</scope>
    <source>
        <strain evidence="3">CGMCC 1.10783</strain>
    </source>
</reference>
<evidence type="ECO:0000313" key="2">
    <source>
        <dbReference type="EMBL" id="SDI23773.1"/>
    </source>
</evidence>
<dbReference type="Gene3D" id="2.60.40.10">
    <property type="entry name" value="Immunoglobulins"/>
    <property type="match status" value="2"/>
</dbReference>
<protein>
    <submittedName>
        <fullName evidence="2">PKD domain-containing protein</fullName>
    </submittedName>
</protein>
<dbReference type="PANTHER" id="PTHR46182">
    <property type="entry name" value="FI19480P1"/>
    <property type="match status" value="1"/>
</dbReference>
<dbReference type="PROSITE" id="PS50093">
    <property type="entry name" value="PKD"/>
    <property type="match status" value="2"/>
</dbReference>
<dbReference type="GO" id="GO:0005975">
    <property type="term" value="P:carbohydrate metabolic process"/>
    <property type="evidence" value="ECO:0007669"/>
    <property type="project" value="UniProtKB-ARBA"/>
</dbReference>
<proteinExistence type="predicted"/>
<dbReference type="InterPro" id="IPR022409">
    <property type="entry name" value="PKD/Chitinase_dom"/>
</dbReference>
<dbReference type="RefSeq" id="WP_074586427.1">
    <property type="nucleotide sequence ID" value="NZ_FNEI01000001.1"/>
</dbReference>
<dbReference type="AlphaFoldDB" id="A0A1G8IY72"/>
<evidence type="ECO:0000259" key="1">
    <source>
        <dbReference type="PROSITE" id="PS50093"/>
    </source>
</evidence>
<feature type="domain" description="PKD" evidence="1">
    <location>
        <begin position="549"/>
        <end position="630"/>
    </location>
</feature>
<accession>A0A1G8IY72</accession>